<comment type="caution">
    <text evidence="6">The sequence shown here is derived from an EMBL/GenBank/DDBJ whole genome shotgun (WGS) entry which is preliminary data.</text>
</comment>
<dbReference type="Gene3D" id="1.10.10.10">
    <property type="entry name" value="Winged helix-like DNA-binding domain superfamily/Winged helix DNA-binding domain"/>
    <property type="match status" value="1"/>
</dbReference>
<keyword evidence="7" id="KW-1185">Reference proteome</keyword>
<dbReference type="InterPro" id="IPR039422">
    <property type="entry name" value="MarR/SlyA-like"/>
</dbReference>
<dbReference type="Pfam" id="PF01047">
    <property type="entry name" value="MarR"/>
    <property type="match status" value="1"/>
</dbReference>
<dbReference type="RefSeq" id="WP_247025755.1">
    <property type="nucleotide sequence ID" value="NZ_JALKCH010000001.1"/>
</dbReference>
<dbReference type="InterPro" id="IPR036390">
    <property type="entry name" value="WH_DNA-bd_sf"/>
</dbReference>
<evidence type="ECO:0000259" key="5">
    <source>
        <dbReference type="PROSITE" id="PS50995"/>
    </source>
</evidence>
<keyword evidence="1" id="KW-0805">Transcription regulation</keyword>
<dbReference type="InterPro" id="IPR023187">
    <property type="entry name" value="Tscrpt_reg_MarR-type_CS"/>
</dbReference>
<keyword evidence="2" id="KW-0238">DNA-binding</keyword>
<dbReference type="InterPro" id="IPR011991">
    <property type="entry name" value="ArsR-like_HTH"/>
</dbReference>
<evidence type="ECO:0000256" key="2">
    <source>
        <dbReference type="ARBA" id="ARBA00023125"/>
    </source>
</evidence>
<dbReference type="EMBL" id="JALKCH010000001">
    <property type="protein sequence ID" value="MCK0195474.1"/>
    <property type="molecule type" value="Genomic_DNA"/>
</dbReference>
<evidence type="ECO:0000256" key="3">
    <source>
        <dbReference type="ARBA" id="ARBA00023163"/>
    </source>
</evidence>
<feature type="region of interest" description="Disordered" evidence="4">
    <location>
        <begin position="165"/>
        <end position="191"/>
    </location>
</feature>
<feature type="domain" description="HTH marR-type" evidence="5">
    <location>
        <begin position="9"/>
        <end position="152"/>
    </location>
</feature>
<reference evidence="6 7" key="1">
    <citation type="submission" date="2022-04" db="EMBL/GenBank/DDBJ databases">
        <authorList>
            <person name="Grouzdev D.S."/>
            <person name="Pantiukh K.S."/>
            <person name="Krutkina M.S."/>
        </authorList>
    </citation>
    <scope>NUCLEOTIDE SEQUENCE [LARGE SCALE GENOMIC DNA]</scope>
    <source>
        <strain evidence="6 7">6x-1</strain>
    </source>
</reference>
<organism evidence="6 7">
    <name type="scientific">Ancylobacter crimeensis</name>
    <dbReference type="NCBI Taxonomy" id="2579147"/>
    <lineage>
        <taxon>Bacteria</taxon>
        <taxon>Pseudomonadati</taxon>
        <taxon>Pseudomonadota</taxon>
        <taxon>Alphaproteobacteria</taxon>
        <taxon>Hyphomicrobiales</taxon>
        <taxon>Xanthobacteraceae</taxon>
        <taxon>Ancylobacter</taxon>
    </lineage>
</organism>
<dbReference type="InterPro" id="IPR000835">
    <property type="entry name" value="HTH_MarR-typ"/>
</dbReference>
<evidence type="ECO:0000313" key="7">
    <source>
        <dbReference type="Proteomes" id="UP001203284"/>
    </source>
</evidence>
<name>A0ABT0D6B0_9HYPH</name>
<accession>A0ABT0D6B0</accession>
<evidence type="ECO:0000256" key="1">
    <source>
        <dbReference type="ARBA" id="ARBA00023015"/>
    </source>
</evidence>
<sequence>MTSSKNVQDTHISDQLRRLHGALLDIVAAMNRPRRDEDLIAAAGIPLDGALFPLLVLIERFGPIGVVDLADRVGRDHSTVSRQVARLEESGLIARRPGVTDRRVRDAVATQEGRATCRRIDVARERLMRGALADWDGKELDALVRLMGRFAAAFGAALPQDRAGSLDAPTGRLGDAGLPTAGKNGRGDGGA</sequence>
<dbReference type="PANTHER" id="PTHR33164:SF57">
    <property type="entry name" value="MARR-FAMILY TRANSCRIPTIONAL REGULATOR"/>
    <property type="match status" value="1"/>
</dbReference>
<protein>
    <submittedName>
        <fullName evidence="6">MarR family transcriptional regulator</fullName>
    </submittedName>
</protein>
<dbReference type="SMART" id="SM00347">
    <property type="entry name" value="HTH_MARR"/>
    <property type="match status" value="1"/>
</dbReference>
<dbReference type="InterPro" id="IPR036388">
    <property type="entry name" value="WH-like_DNA-bd_sf"/>
</dbReference>
<proteinExistence type="predicted"/>
<dbReference type="CDD" id="cd00090">
    <property type="entry name" value="HTH_ARSR"/>
    <property type="match status" value="1"/>
</dbReference>
<dbReference type="SUPFAM" id="SSF46785">
    <property type="entry name" value="Winged helix' DNA-binding domain"/>
    <property type="match status" value="1"/>
</dbReference>
<dbReference type="PROSITE" id="PS01117">
    <property type="entry name" value="HTH_MARR_1"/>
    <property type="match status" value="1"/>
</dbReference>
<evidence type="ECO:0000256" key="4">
    <source>
        <dbReference type="SAM" id="MobiDB-lite"/>
    </source>
</evidence>
<keyword evidence="3" id="KW-0804">Transcription</keyword>
<gene>
    <name evidence="6" type="ORF">MWN34_00955</name>
</gene>
<dbReference type="PROSITE" id="PS50995">
    <property type="entry name" value="HTH_MARR_2"/>
    <property type="match status" value="1"/>
</dbReference>
<evidence type="ECO:0000313" key="6">
    <source>
        <dbReference type="EMBL" id="MCK0195474.1"/>
    </source>
</evidence>
<dbReference type="Proteomes" id="UP001203284">
    <property type="component" value="Unassembled WGS sequence"/>
</dbReference>
<dbReference type="PANTHER" id="PTHR33164">
    <property type="entry name" value="TRANSCRIPTIONAL REGULATOR, MARR FAMILY"/>
    <property type="match status" value="1"/>
</dbReference>